<keyword evidence="5" id="KW-1185">Reference proteome</keyword>
<dbReference type="InterPro" id="IPR024618">
    <property type="entry name" value="DUF3857"/>
</dbReference>
<feature type="domain" description="Transglutaminase-like" evidence="2">
    <location>
        <begin position="274"/>
        <end position="375"/>
    </location>
</feature>
<dbReference type="Gene3D" id="3.10.620.30">
    <property type="match status" value="1"/>
</dbReference>
<feature type="signal peptide" evidence="1">
    <location>
        <begin position="1"/>
        <end position="19"/>
    </location>
</feature>
<feature type="domain" description="DUF3857" evidence="3">
    <location>
        <begin position="58"/>
        <end position="215"/>
    </location>
</feature>
<evidence type="ECO:0000256" key="1">
    <source>
        <dbReference type="SAM" id="SignalP"/>
    </source>
</evidence>
<dbReference type="SUPFAM" id="SSF54001">
    <property type="entry name" value="Cysteine proteinases"/>
    <property type="match status" value="1"/>
</dbReference>
<gene>
    <name evidence="4" type="ORF">SAMN05660236_3116</name>
</gene>
<dbReference type="Gene3D" id="2.60.120.1130">
    <property type="match status" value="1"/>
</dbReference>
<dbReference type="Gene3D" id="2.60.40.3140">
    <property type="match status" value="1"/>
</dbReference>
<protein>
    <submittedName>
        <fullName evidence="4">Transglutaminase-like superfamily protein</fullName>
    </submittedName>
</protein>
<evidence type="ECO:0000259" key="3">
    <source>
        <dbReference type="Pfam" id="PF12969"/>
    </source>
</evidence>
<dbReference type="InterPro" id="IPR002931">
    <property type="entry name" value="Transglutaminase-like"/>
</dbReference>
<organism evidence="4 5">
    <name type="scientific">Ohtaekwangia koreensis</name>
    <dbReference type="NCBI Taxonomy" id="688867"/>
    <lineage>
        <taxon>Bacteria</taxon>
        <taxon>Pseudomonadati</taxon>
        <taxon>Bacteroidota</taxon>
        <taxon>Cytophagia</taxon>
        <taxon>Cytophagales</taxon>
        <taxon>Fulvivirgaceae</taxon>
        <taxon>Ohtaekwangia</taxon>
    </lineage>
</organism>
<dbReference type="Pfam" id="PF01841">
    <property type="entry name" value="Transglut_core"/>
    <property type="match status" value="1"/>
</dbReference>
<dbReference type="AlphaFoldDB" id="A0A1T5LFA0"/>
<dbReference type="RefSeq" id="WP_079687670.1">
    <property type="nucleotide sequence ID" value="NZ_FUZU01000002.1"/>
</dbReference>
<dbReference type="Proteomes" id="UP000190961">
    <property type="component" value="Unassembled WGS sequence"/>
</dbReference>
<evidence type="ECO:0000313" key="5">
    <source>
        <dbReference type="Proteomes" id="UP000190961"/>
    </source>
</evidence>
<dbReference type="InterPro" id="IPR038765">
    <property type="entry name" value="Papain-like_cys_pep_sf"/>
</dbReference>
<keyword evidence="1" id="KW-0732">Signal</keyword>
<evidence type="ECO:0000313" key="4">
    <source>
        <dbReference type="EMBL" id="SKC74706.1"/>
    </source>
</evidence>
<accession>A0A1T5LFA0</accession>
<name>A0A1T5LFA0_9BACT</name>
<evidence type="ECO:0000259" key="2">
    <source>
        <dbReference type="Pfam" id="PF01841"/>
    </source>
</evidence>
<proteinExistence type="predicted"/>
<sequence length="634" mass="72746">MKKMSWLLLCTLIYTSVLAKEDPKYPVSAIPEDMKTGMYAVIRERELKFEINSVSNAVMHYRIVMTILNSNAKQYAKEVVGYDKFNIVKAFRGTVYDASGSVIKKLKQNEIYDQSAFDGSSLYSDNRLKRADLSQGTYPYTVEFEYEIEQKTLFSVPDFELYQDDEITIQNSKYILIYPAALKPRYKLFKIPEPKKATIESKEVLEWSFENIKPQKFEKLSPDRVIPNIMAAPYAFEFDKYAGNMDSWENFGKWITLLNKDRNVLPEPTKKQIHELTKNAKSEQEKVRILYEYLQSKTRYVGIQLGIGGFQPFEAAVVDKTGYGDCKALSNYMVSMLNEVGVKANYILIRAGENAPTMDITFPSSQFNHAIVAVPNAKDTLWLECTSQTAPFGYMGNFTGDRYALMITEGGGKLVKTPTYTADQNIQSRTADVFVELTGDAKAKVTTTYRGLKYEDDDLNFVLNQQYDDQKKWIQENTNIPAFDLASFSMVNKKNIIPSAVVSADLSLRRFATVSGKRIFLTPNLMNRSTYIPEKLESRKTNIVLRTPYTDFDTIRYHLPEGIYPEFLPEPAKIKSRFGEYETTFTVDAGSLLYIRKIRMNKGEYPAESYKELTDFYKNINKADNMKMVFMSKT</sequence>
<feature type="chain" id="PRO_5010580511" evidence="1">
    <location>
        <begin position="20"/>
        <end position="634"/>
    </location>
</feature>
<dbReference type="EMBL" id="FUZU01000002">
    <property type="protein sequence ID" value="SKC74706.1"/>
    <property type="molecule type" value="Genomic_DNA"/>
</dbReference>
<dbReference type="STRING" id="688867.SAMN05660236_3116"/>
<reference evidence="4 5" key="1">
    <citation type="submission" date="2017-02" db="EMBL/GenBank/DDBJ databases">
        <authorList>
            <person name="Peterson S.W."/>
        </authorList>
    </citation>
    <scope>NUCLEOTIDE SEQUENCE [LARGE SCALE GENOMIC DNA]</scope>
    <source>
        <strain evidence="4 5">DSM 25262</strain>
    </source>
</reference>
<dbReference type="Pfam" id="PF12969">
    <property type="entry name" value="DUF3857"/>
    <property type="match status" value="1"/>
</dbReference>
<dbReference type="OrthoDB" id="8595007at2"/>